<dbReference type="Proteomes" id="UP001597114">
    <property type="component" value="Unassembled WGS sequence"/>
</dbReference>
<organism evidence="2 3">
    <name type="scientific">Pseudonocardia yunnanensis</name>
    <dbReference type="NCBI Taxonomy" id="58107"/>
    <lineage>
        <taxon>Bacteria</taxon>
        <taxon>Bacillati</taxon>
        <taxon>Actinomycetota</taxon>
        <taxon>Actinomycetes</taxon>
        <taxon>Pseudonocardiales</taxon>
        <taxon>Pseudonocardiaceae</taxon>
        <taxon>Pseudonocardia</taxon>
    </lineage>
</organism>
<feature type="transmembrane region" description="Helical" evidence="1">
    <location>
        <begin position="184"/>
        <end position="200"/>
    </location>
</feature>
<feature type="transmembrane region" description="Helical" evidence="1">
    <location>
        <begin position="53"/>
        <end position="75"/>
    </location>
</feature>
<sequence length="331" mass="35418">MAGQFGGTYRRAMVTLVPPVVAAAVVVGVYAALAHRLPDRVDGAGGVVEAMPWSRVLAEGLVWSVLALIWGVVWLYVRRRVQGGQRWIAATTWVGSVLIVGYVLQLVVRNLDLAGPPARPALWWTSPFAVVPVLAVVALVSWWAMGPDPEQPEAAGGPRPGAPRLQLSDGERALFARTVLSRRGVASALLWAVLAVWQAVFGSGTYIIVALFALVAIIAAAQSWARVLVNEHGVQVIQPLFRRVLVGAELRTVVEARAGTLDPRALPRATYGAFHMPHESGYRATAGGEVLRLRLSNGREFIVTVPGAATAAGLVNTQLDRRRATAGDDRC</sequence>
<evidence type="ECO:0000313" key="3">
    <source>
        <dbReference type="Proteomes" id="UP001597114"/>
    </source>
</evidence>
<keyword evidence="3" id="KW-1185">Reference proteome</keyword>
<comment type="caution">
    <text evidence="2">The sequence shown here is derived from an EMBL/GenBank/DDBJ whole genome shotgun (WGS) entry which is preliminary data.</text>
</comment>
<feature type="transmembrane region" description="Helical" evidence="1">
    <location>
        <begin position="87"/>
        <end position="108"/>
    </location>
</feature>
<keyword evidence="1" id="KW-0812">Transmembrane</keyword>
<evidence type="ECO:0000256" key="1">
    <source>
        <dbReference type="SAM" id="Phobius"/>
    </source>
</evidence>
<protein>
    <recommendedName>
        <fullName evidence="4">DUF1648 domain-containing protein</fullName>
    </recommendedName>
</protein>
<accession>A0ABW4EQE0</accession>
<feature type="transmembrane region" description="Helical" evidence="1">
    <location>
        <begin position="206"/>
        <end position="225"/>
    </location>
</feature>
<dbReference type="RefSeq" id="WP_344726053.1">
    <property type="nucleotide sequence ID" value="NZ_BAAAUS010000036.1"/>
</dbReference>
<dbReference type="EMBL" id="JBHUCO010000002">
    <property type="protein sequence ID" value="MFD1516520.1"/>
    <property type="molecule type" value="Genomic_DNA"/>
</dbReference>
<reference evidence="3" key="1">
    <citation type="journal article" date="2019" name="Int. J. Syst. Evol. Microbiol.">
        <title>The Global Catalogue of Microorganisms (GCM) 10K type strain sequencing project: providing services to taxonomists for standard genome sequencing and annotation.</title>
        <authorList>
            <consortium name="The Broad Institute Genomics Platform"/>
            <consortium name="The Broad Institute Genome Sequencing Center for Infectious Disease"/>
            <person name="Wu L."/>
            <person name="Ma J."/>
        </authorList>
    </citation>
    <scope>NUCLEOTIDE SEQUENCE [LARGE SCALE GENOMIC DNA]</scope>
    <source>
        <strain evidence="3">CCM 7043</strain>
    </source>
</reference>
<evidence type="ECO:0000313" key="2">
    <source>
        <dbReference type="EMBL" id="MFD1516520.1"/>
    </source>
</evidence>
<proteinExistence type="predicted"/>
<feature type="transmembrane region" description="Helical" evidence="1">
    <location>
        <begin position="12"/>
        <end position="33"/>
    </location>
</feature>
<keyword evidence="1" id="KW-0472">Membrane</keyword>
<keyword evidence="1" id="KW-1133">Transmembrane helix</keyword>
<name>A0ABW4EQE0_9PSEU</name>
<gene>
    <name evidence="2" type="ORF">ACFSJD_03420</name>
</gene>
<evidence type="ECO:0008006" key="4">
    <source>
        <dbReference type="Google" id="ProtNLM"/>
    </source>
</evidence>
<feature type="transmembrane region" description="Helical" evidence="1">
    <location>
        <begin position="128"/>
        <end position="145"/>
    </location>
</feature>